<gene>
    <name evidence="2" type="ORF">EKJ_14780</name>
</gene>
<proteinExistence type="predicted"/>
<dbReference type="Proteomes" id="UP000290057">
    <property type="component" value="Chromosome"/>
</dbReference>
<keyword evidence="3" id="KW-1185">Reference proteome</keyword>
<evidence type="ECO:0000256" key="1">
    <source>
        <dbReference type="SAM" id="MobiDB-lite"/>
    </source>
</evidence>
<name>A0A3T1CI29_9SPHN</name>
<feature type="region of interest" description="Disordered" evidence="1">
    <location>
        <begin position="36"/>
        <end position="71"/>
    </location>
</feature>
<evidence type="ECO:0000313" key="3">
    <source>
        <dbReference type="Proteomes" id="UP000290057"/>
    </source>
</evidence>
<evidence type="ECO:0000313" key="2">
    <source>
        <dbReference type="EMBL" id="BBI20631.1"/>
    </source>
</evidence>
<reference evidence="2 3" key="1">
    <citation type="submission" date="2019-01" db="EMBL/GenBank/DDBJ databases">
        <title>Complete genome sequence of Erythrobacter flavus KJ5.</title>
        <authorList>
            <person name="Kanesaki Y."/>
            <person name="Brotosudarmo T."/>
            <person name="Moriuchi R."/>
            <person name="Awai K."/>
        </authorList>
    </citation>
    <scope>NUCLEOTIDE SEQUENCE [LARGE SCALE GENOMIC DNA]</scope>
    <source>
        <strain evidence="2 3">KJ5</strain>
    </source>
</reference>
<accession>A0A3T1CI29</accession>
<sequence>MGVSDHCACMKPIYLHLGGALALSLTIAACVPAPDSTPAPTPSLTPEPVQTTPPPPPPAPPAENWIDEPRTPGDWSYRPALSGGEALYGPRGGEALFAIKCDRRAGRITLLRSGRAASSTSMTIRTETVDRTLAATPAGSGSQQVMATLAASDPLLDAMAVTRGRFAVETTGLSTLYLPPWAEVTRAIESCR</sequence>
<protein>
    <submittedName>
        <fullName evidence="2">Uncharacterized protein</fullName>
    </submittedName>
</protein>
<dbReference type="EMBL" id="AP019389">
    <property type="protein sequence ID" value="BBI20631.1"/>
    <property type="molecule type" value="Genomic_DNA"/>
</dbReference>
<feature type="compositionally biased region" description="Pro residues" evidence="1">
    <location>
        <begin position="36"/>
        <end position="61"/>
    </location>
</feature>
<dbReference type="AlphaFoldDB" id="A0A3T1CI29"/>
<organism evidence="2 3">
    <name type="scientific">Qipengyuania flava</name>
    <dbReference type="NCBI Taxonomy" id="192812"/>
    <lineage>
        <taxon>Bacteria</taxon>
        <taxon>Pseudomonadati</taxon>
        <taxon>Pseudomonadota</taxon>
        <taxon>Alphaproteobacteria</taxon>
        <taxon>Sphingomonadales</taxon>
        <taxon>Erythrobacteraceae</taxon>
        <taxon>Qipengyuania</taxon>
    </lineage>
</organism>